<comment type="caution">
    <text evidence="2">The sequence shown here is derived from an EMBL/GenBank/DDBJ whole genome shotgun (WGS) entry which is preliminary data.</text>
</comment>
<sequence length="514" mass="58531">MTEPKTIHSALKDPDWVKAMQEELAEFERNQVWDLVPTPPDVTVVGSRWVFRNKTDDQGIVCRNKARLVVKGYSQQEGIDYDETYAPVARLEAIRIFLAYAAHKNFKVFQMDVKCAFLHGEIDRDVYIQQPPGFEDPQFPNHSFKLQKAVYGLKQAPRAWYSTLSTFLEESGFKRGSIDQTLFRKIFNKHLLIVQIYVDDIIFGSTDESLSIKFADLMKSKFEMSMIGEMTTFLGLQVKQSSDGIFINQENYVKNLLTRFSLDKSNTAKTPMALGYKLDADLNGKPVDQKKYRGMIGSLLYLTASRPDIMFSTCVCARYQANPMESHAIAVKRIFKYLKGTPSLGLWYPANSDFQLNAFTDSDYGGCRLDRKSTSGSCQFLGGRLVSWTSKKQSCVSTSTAEAEYVAAASCCSQVMWMQTQLRDYGYKVSQIPIFCDSTSAIAISHNPVHHSMTKHIDIRYHFLKDNIQKGHIELHFINTEDQIADVFTKALDETKFQYFLGRLGMLNPDNIHP</sequence>
<protein>
    <submittedName>
        <fullName evidence="2">Gag-pol fusion protein</fullName>
    </submittedName>
</protein>
<dbReference type="STRING" id="1432141.A0A015NAW4"/>
<proteinExistence type="predicted"/>
<dbReference type="OMA" id="LEWNERI"/>
<dbReference type="AlphaFoldDB" id="A0A015NAW4"/>
<dbReference type="SUPFAM" id="SSF56672">
    <property type="entry name" value="DNA/RNA polymerases"/>
    <property type="match status" value="1"/>
</dbReference>
<dbReference type="PANTHER" id="PTHR11439">
    <property type="entry name" value="GAG-POL-RELATED RETROTRANSPOSON"/>
    <property type="match status" value="1"/>
</dbReference>
<reference evidence="2 3" key="1">
    <citation type="submission" date="2014-02" db="EMBL/GenBank/DDBJ databases">
        <title>Single nucleus genome sequencing reveals high similarity among nuclei of an endomycorrhizal fungus.</title>
        <authorList>
            <person name="Lin K."/>
            <person name="Geurts R."/>
            <person name="Zhang Z."/>
            <person name="Limpens E."/>
            <person name="Saunders D.G."/>
            <person name="Mu D."/>
            <person name="Pang E."/>
            <person name="Cao H."/>
            <person name="Cha H."/>
            <person name="Lin T."/>
            <person name="Zhou Q."/>
            <person name="Shang Y."/>
            <person name="Li Y."/>
            <person name="Ivanov S."/>
            <person name="Sharma T."/>
            <person name="Velzen R.V."/>
            <person name="Ruijter N.D."/>
            <person name="Aanen D.K."/>
            <person name="Win J."/>
            <person name="Kamoun S."/>
            <person name="Bisseling T."/>
            <person name="Huang S."/>
        </authorList>
    </citation>
    <scope>NUCLEOTIDE SEQUENCE [LARGE SCALE GENOMIC DNA]</scope>
    <source>
        <strain evidence="3">DAOM197198w</strain>
    </source>
</reference>
<dbReference type="PANTHER" id="PTHR11439:SF495">
    <property type="entry name" value="REVERSE TRANSCRIPTASE, RNA-DEPENDENT DNA POLYMERASE-RELATED"/>
    <property type="match status" value="1"/>
</dbReference>
<dbReference type="InterPro" id="IPR043502">
    <property type="entry name" value="DNA/RNA_pol_sf"/>
</dbReference>
<dbReference type="Pfam" id="PF07727">
    <property type="entry name" value="RVT_2"/>
    <property type="match status" value="1"/>
</dbReference>
<evidence type="ECO:0000313" key="3">
    <source>
        <dbReference type="Proteomes" id="UP000022910"/>
    </source>
</evidence>
<organism evidence="2 3">
    <name type="scientific">Rhizophagus irregularis (strain DAOM 197198w)</name>
    <name type="common">Glomus intraradices</name>
    <dbReference type="NCBI Taxonomy" id="1432141"/>
    <lineage>
        <taxon>Eukaryota</taxon>
        <taxon>Fungi</taxon>
        <taxon>Fungi incertae sedis</taxon>
        <taxon>Mucoromycota</taxon>
        <taxon>Glomeromycotina</taxon>
        <taxon>Glomeromycetes</taxon>
        <taxon>Glomerales</taxon>
        <taxon>Glomeraceae</taxon>
        <taxon>Rhizophagus</taxon>
    </lineage>
</organism>
<evidence type="ECO:0000259" key="1">
    <source>
        <dbReference type="Pfam" id="PF07727"/>
    </source>
</evidence>
<dbReference type="HOGENOM" id="CLU_001650_21_3_1"/>
<evidence type="ECO:0000313" key="2">
    <source>
        <dbReference type="EMBL" id="EXX76353.1"/>
    </source>
</evidence>
<dbReference type="Proteomes" id="UP000022910">
    <property type="component" value="Unassembled WGS sequence"/>
</dbReference>
<gene>
    <name evidence="2" type="ORF">RirG_033890</name>
</gene>
<dbReference type="InterPro" id="IPR013103">
    <property type="entry name" value="RVT_2"/>
</dbReference>
<keyword evidence="3" id="KW-1185">Reference proteome</keyword>
<feature type="domain" description="Reverse transcriptase Ty1/copia-type" evidence="1">
    <location>
        <begin position="30"/>
        <end position="272"/>
    </location>
</feature>
<accession>A0A015NAW4</accession>
<dbReference type="EMBL" id="JEMT01012268">
    <property type="protein sequence ID" value="EXX76353.1"/>
    <property type="molecule type" value="Genomic_DNA"/>
</dbReference>
<name>A0A015NAW4_RHIIW</name>
<dbReference type="CDD" id="cd09272">
    <property type="entry name" value="RNase_HI_RT_Ty1"/>
    <property type="match status" value="1"/>
</dbReference>